<dbReference type="AlphaFoldDB" id="A0A4C1Y4N6"/>
<comment type="caution">
    <text evidence="1">The sequence shown here is derived from an EMBL/GenBank/DDBJ whole genome shotgun (WGS) entry which is preliminary data.</text>
</comment>
<evidence type="ECO:0000313" key="2">
    <source>
        <dbReference type="Proteomes" id="UP000299102"/>
    </source>
</evidence>
<name>A0A4C1Y4N6_EUMVA</name>
<proteinExistence type="predicted"/>
<dbReference type="EMBL" id="BGZK01001042">
    <property type="protein sequence ID" value="GBP69497.1"/>
    <property type="molecule type" value="Genomic_DNA"/>
</dbReference>
<gene>
    <name evidence="1" type="ORF">EVAR_43745_1</name>
</gene>
<accession>A0A4C1Y4N6</accession>
<evidence type="ECO:0000313" key="1">
    <source>
        <dbReference type="EMBL" id="GBP69497.1"/>
    </source>
</evidence>
<reference evidence="1 2" key="1">
    <citation type="journal article" date="2019" name="Commun. Biol.">
        <title>The bagworm genome reveals a unique fibroin gene that provides high tensile strength.</title>
        <authorList>
            <person name="Kono N."/>
            <person name="Nakamura H."/>
            <person name="Ohtoshi R."/>
            <person name="Tomita M."/>
            <person name="Numata K."/>
            <person name="Arakawa K."/>
        </authorList>
    </citation>
    <scope>NUCLEOTIDE SEQUENCE [LARGE SCALE GENOMIC DNA]</scope>
</reference>
<keyword evidence="2" id="KW-1185">Reference proteome</keyword>
<organism evidence="1 2">
    <name type="scientific">Eumeta variegata</name>
    <name type="common">Bagworm moth</name>
    <name type="synonym">Eumeta japonica</name>
    <dbReference type="NCBI Taxonomy" id="151549"/>
    <lineage>
        <taxon>Eukaryota</taxon>
        <taxon>Metazoa</taxon>
        <taxon>Ecdysozoa</taxon>
        <taxon>Arthropoda</taxon>
        <taxon>Hexapoda</taxon>
        <taxon>Insecta</taxon>
        <taxon>Pterygota</taxon>
        <taxon>Neoptera</taxon>
        <taxon>Endopterygota</taxon>
        <taxon>Lepidoptera</taxon>
        <taxon>Glossata</taxon>
        <taxon>Ditrysia</taxon>
        <taxon>Tineoidea</taxon>
        <taxon>Psychidae</taxon>
        <taxon>Oiketicinae</taxon>
        <taxon>Eumeta</taxon>
    </lineage>
</organism>
<dbReference type="Proteomes" id="UP000299102">
    <property type="component" value="Unassembled WGS sequence"/>
</dbReference>
<sequence>MAVVRATRLAVADMARRRAPSAIIMINSENVMAVVRATRLAVADMRGGAPGAIIMINRCSSFEFILTMLERECYGSGEGDAAGRRGHGAAARARRHHHDQQVLFF</sequence>
<protein>
    <submittedName>
        <fullName evidence="1">Uncharacterized protein</fullName>
    </submittedName>
</protein>